<dbReference type="PANTHER" id="PTHR12136">
    <property type="entry name" value="ENHANCED DISEASE RESISTANCE-RELATED"/>
    <property type="match status" value="1"/>
</dbReference>
<dbReference type="InterPro" id="IPR009769">
    <property type="entry name" value="EDR2_C"/>
</dbReference>
<comment type="caution">
    <text evidence="8">The sequence shown here is derived from an EMBL/GenBank/DDBJ whole genome shotgun (WGS) entry which is preliminary data.</text>
</comment>
<dbReference type="SUPFAM" id="SSF101936">
    <property type="entry name" value="DNA-binding pseudobarrel domain"/>
    <property type="match status" value="3"/>
</dbReference>
<name>A0A6A6MGY9_HEVBR</name>
<dbReference type="EMBL" id="JAAGAX010000005">
    <property type="protein sequence ID" value="KAF2313051.1"/>
    <property type="molecule type" value="Genomic_DNA"/>
</dbReference>
<proteinExistence type="predicted"/>
<dbReference type="AlphaFoldDB" id="A0A6A6MGY9"/>
<reference evidence="8 9" key="1">
    <citation type="journal article" date="2020" name="Mol. Plant">
        <title>The Chromosome-Based Rubber Tree Genome Provides New Insights into Spurge Genome Evolution and Rubber Biosynthesis.</title>
        <authorList>
            <person name="Liu J."/>
            <person name="Shi C."/>
            <person name="Shi C.C."/>
            <person name="Li W."/>
            <person name="Zhang Q.J."/>
            <person name="Zhang Y."/>
            <person name="Li K."/>
            <person name="Lu H.F."/>
            <person name="Shi C."/>
            <person name="Zhu S.T."/>
            <person name="Xiao Z.Y."/>
            <person name="Nan H."/>
            <person name="Yue Y."/>
            <person name="Zhu X.G."/>
            <person name="Wu Y."/>
            <person name="Hong X.N."/>
            <person name="Fan G.Y."/>
            <person name="Tong Y."/>
            <person name="Zhang D."/>
            <person name="Mao C.L."/>
            <person name="Liu Y.L."/>
            <person name="Hao S.J."/>
            <person name="Liu W.Q."/>
            <person name="Lv M.Q."/>
            <person name="Zhang H.B."/>
            <person name="Liu Y."/>
            <person name="Hu-Tang G.R."/>
            <person name="Wang J.P."/>
            <person name="Wang J.H."/>
            <person name="Sun Y.H."/>
            <person name="Ni S.B."/>
            <person name="Chen W.B."/>
            <person name="Zhang X.C."/>
            <person name="Jiao Y.N."/>
            <person name="Eichler E.E."/>
            <person name="Li G.H."/>
            <person name="Liu X."/>
            <person name="Gao L.Z."/>
        </authorList>
    </citation>
    <scope>NUCLEOTIDE SEQUENCE [LARGE SCALE GENOMIC DNA]</scope>
    <source>
        <strain evidence="9">cv. GT1</strain>
        <tissue evidence="8">Leaf</tissue>
    </source>
</reference>
<evidence type="ECO:0000313" key="8">
    <source>
        <dbReference type="EMBL" id="KAF2313051.1"/>
    </source>
</evidence>
<evidence type="ECO:0000256" key="1">
    <source>
        <dbReference type="ARBA" id="ARBA00004123"/>
    </source>
</evidence>
<keyword evidence="3" id="KW-0238">DNA-binding</keyword>
<dbReference type="InterPro" id="IPR015300">
    <property type="entry name" value="DNA-bd_pseudobarrel_sf"/>
</dbReference>
<feature type="compositionally biased region" description="Basic residues" evidence="6">
    <location>
        <begin position="1"/>
        <end position="10"/>
    </location>
</feature>
<keyword evidence="9" id="KW-1185">Reference proteome</keyword>
<protein>
    <recommendedName>
        <fullName evidence="7">Protein ENHANCED DISEASE RESISTANCE 2 C-terminal domain-containing protein</fullName>
    </recommendedName>
</protein>
<evidence type="ECO:0000259" key="7">
    <source>
        <dbReference type="Pfam" id="PF07059"/>
    </source>
</evidence>
<dbReference type="Pfam" id="PF07059">
    <property type="entry name" value="EDR2_C"/>
    <property type="match status" value="1"/>
</dbReference>
<evidence type="ECO:0000256" key="3">
    <source>
        <dbReference type="ARBA" id="ARBA00023125"/>
    </source>
</evidence>
<dbReference type="Proteomes" id="UP000467840">
    <property type="component" value="Chromosome 15"/>
</dbReference>
<keyword evidence="4" id="KW-0804">Transcription</keyword>
<feature type="domain" description="Protein ENHANCED DISEASE RESISTANCE 2 C-terminal" evidence="7">
    <location>
        <begin position="58"/>
        <end position="202"/>
    </location>
</feature>
<dbReference type="GO" id="GO:0003677">
    <property type="term" value="F:DNA binding"/>
    <property type="evidence" value="ECO:0007669"/>
    <property type="project" value="UniProtKB-KW"/>
</dbReference>
<dbReference type="Gene3D" id="2.40.330.10">
    <property type="entry name" value="DNA-binding pseudobarrel domain"/>
    <property type="match status" value="2"/>
</dbReference>
<comment type="subcellular location">
    <subcellularLocation>
        <location evidence="1">Nucleus</location>
    </subcellularLocation>
</comment>
<keyword evidence="2" id="KW-0805">Transcription regulation</keyword>
<evidence type="ECO:0000256" key="5">
    <source>
        <dbReference type="ARBA" id="ARBA00023242"/>
    </source>
</evidence>
<organism evidence="8 9">
    <name type="scientific">Hevea brasiliensis</name>
    <name type="common">Para rubber tree</name>
    <name type="synonym">Siphonia brasiliensis</name>
    <dbReference type="NCBI Taxonomy" id="3981"/>
    <lineage>
        <taxon>Eukaryota</taxon>
        <taxon>Viridiplantae</taxon>
        <taxon>Streptophyta</taxon>
        <taxon>Embryophyta</taxon>
        <taxon>Tracheophyta</taxon>
        <taxon>Spermatophyta</taxon>
        <taxon>Magnoliopsida</taxon>
        <taxon>eudicotyledons</taxon>
        <taxon>Gunneridae</taxon>
        <taxon>Pentapetalae</taxon>
        <taxon>rosids</taxon>
        <taxon>fabids</taxon>
        <taxon>Malpighiales</taxon>
        <taxon>Euphorbiaceae</taxon>
        <taxon>Crotonoideae</taxon>
        <taxon>Micrandreae</taxon>
        <taxon>Hevea</taxon>
    </lineage>
</organism>
<evidence type="ECO:0000256" key="2">
    <source>
        <dbReference type="ARBA" id="ARBA00023015"/>
    </source>
</evidence>
<gene>
    <name evidence="8" type="ORF">GH714_008913</name>
</gene>
<dbReference type="GO" id="GO:0005634">
    <property type="term" value="C:nucleus"/>
    <property type="evidence" value="ECO:0007669"/>
    <property type="project" value="UniProtKB-SubCell"/>
</dbReference>
<evidence type="ECO:0000256" key="4">
    <source>
        <dbReference type="ARBA" id="ARBA00023163"/>
    </source>
</evidence>
<evidence type="ECO:0000313" key="9">
    <source>
        <dbReference type="Proteomes" id="UP000467840"/>
    </source>
</evidence>
<dbReference type="CDD" id="cd10017">
    <property type="entry name" value="B3_DNA"/>
    <property type="match status" value="1"/>
</dbReference>
<dbReference type="InterPro" id="IPR003340">
    <property type="entry name" value="B3_DNA-bd"/>
</dbReference>
<dbReference type="PANTHER" id="PTHR12136:SF91">
    <property type="entry name" value="PROTEIN ENHANCED DISEASE RESISTANCE 2-LIKE"/>
    <property type="match status" value="1"/>
</dbReference>
<sequence length="651" mass="73881">MCPTKPKHRTSGSESTASNPISTPLPPTTTSASTAWISETLDGGSLRRVNLDDGTNGWASPPGHLFSLRAKNYFTKRQKSPSGDYLLSPAGMDWLKSTAKIDNVLARPDNRVSLALRKVQSQGKSLKCFVFAVNLQVPGKDNHSAVFYFVTEDPIPPGSLLYRFINGDDSFRNQRFKIVNRIVKGPWIVKKTVGSYSACLLECAPHVIGVSRSLYKSYDTMEEALHAFNHANNLPMNSYRGGDGMSLVASSGISTTLGNEEPCQQYLSTINMESKKSLMFGKEDPREESPSINVHENELIRNCLNDLYYRVDHLVSQNHVNPSQWSFKFVCKNYDWKYKVDIPALEAVQFIGRDRTTIIVWKLPKPGRRLDHPMPFKLGYVCTEETSRRGKKPKLKARIAKGWVRFVRFYGLEKGDECTFIQSVMENQASSFLSSAWRIPNHVTHLLGDLNFDTITLFVKGLEGHSWQVAVVVDEKDGNLYFTDGVDELIKYYKLKQKFCIIFSVISTQQVEMLMFDKKGVEIDYGFPPFPKHNSNPDAEPLPTQSNFVSVMNTADWKYKVNIPIEFAKTFLGLNGRLVHIQVPGVRKQFQVQYVTRFSQEGVFKKARFEKGWRAFVQENQLGKDDEVEFTLTVADDYRIEFQTEITRAGQ</sequence>
<feature type="region of interest" description="Disordered" evidence="6">
    <location>
        <begin position="1"/>
        <end position="32"/>
    </location>
</feature>
<evidence type="ECO:0000256" key="6">
    <source>
        <dbReference type="SAM" id="MobiDB-lite"/>
    </source>
</evidence>
<accession>A0A6A6MGY9</accession>
<keyword evidence="5" id="KW-0539">Nucleus</keyword>
<dbReference type="InterPro" id="IPR045096">
    <property type="entry name" value="EDR2-like"/>
</dbReference>